<dbReference type="Pfam" id="PF13637">
    <property type="entry name" value="Ank_4"/>
    <property type="match status" value="1"/>
</dbReference>
<feature type="repeat" description="ANK" evidence="1">
    <location>
        <begin position="248"/>
        <end position="280"/>
    </location>
</feature>
<feature type="repeat" description="ANK" evidence="1">
    <location>
        <begin position="281"/>
        <end position="313"/>
    </location>
</feature>
<dbReference type="InterPro" id="IPR011646">
    <property type="entry name" value="KAP_P-loop"/>
</dbReference>
<evidence type="ECO:0000256" key="1">
    <source>
        <dbReference type="PROSITE-ProRule" id="PRU00023"/>
    </source>
</evidence>
<evidence type="ECO:0000259" key="5">
    <source>
        <dbReference type="Pfam" id="PF23307"/>
    </source>
</evidence>
<dbReference type="SUPFAM" id="SSF48403">
    <property type="entry name" value="Ankyrin repeat"/>
    <property type="match status" value="1"/>
</dbReference>
<keyword evidence="1" id="KW-0040">ANK repeat</keyword>
<evidence type="ECO:0000313" key="7">
    <source>
        <dbReference type="Proteomes" id="UP000597762"/>
    </source>
</evidence>
<feature type="transmembrane region" description="Helical" evidence="3">
    <location>
        <begin position="514"/>
        <end position="536"/>
    </location>
</feature>
<dbReference type="Pfam" id="PF23307">
    <property type="entry name" value="SAM_KIDINS220"/>
    <property type="match status" value="1"/>
</dbReference>
<evidence type="ECO:0000259" key="4">
    <source>
        <dbReference type="Pfam" id="PF07693"/>
    </source>
</evidence>
<feature type="repeat" description="ANK" evidence="1">
    <location>
        <begin position="182"/>
        <end position="214"/>
    </location>
</feature>
<feature type="repeat" description="ANK" evidence="1">
    <location>
        <begin position="83"/>
        <end position="115"/>
    </location>
</feature>
<keyword evidence="3" id="KW-0472">Membrane</keyword>
<feature type="compositionally biased region" description="Polar residues" evidence="2">
    <location>
        <begin position="1477"/>
        <end position="1510"/>
    </location>
</feature>
<dbReference type="InterPro" id="IPR036770">
    <property type="entry name" value="Ankyrin_rpt-contain_sf"/>
</dbReference>
<feature type="repeat" description="ANK" evidence="1">
    <location>
        <begin position="149"/>
        <end position="181"/>
    </location>
</feature>
<comment type="caution">
    <text evidence="6">The sequence shown here is derived from an EMBL/GenBank/DDBJ whole genome shotgun (WGS) entry which is preliminary data.</text>
</comment>
<feature type="transmembrane region" description="Helical" evidence="3">
    <location>
        <begin position="698"/>
        <end position="723"/>
    </location>
</feature>
<dbReference type="Proteomes" id="UP000597762">
    <property type="component" value="Unassembled WGS sequence"/>
</dbReference>
<feature type="domain" description="Kinase D-interacting substrate of 220 kDa-like SAM" evidence="5">
    <location>
        <begin position="1213"/>
        <end position="1291"/>
    </location>
</feature>
<proteinExistence type="predicted"/>
<name>A0A812EAH6_ACAPH</name>
<dbReference type="Pfam" id="PF07693">
    <property type="entry name" value="KAP_NTPase"/>
    <property type="match status" value="1"/>
</dbReference>
<feature type="region of interest" description="Disordered" evidence="2">
    <location>
        <begin position="1288"/>
        <end position="1369"/>
    </location>
</feature>
<keyword evidence="3" id="KW-0812">Transmembrane</keyword>
<dbReference type="InterPro" id="IPR002110">
    <property type="entry name" value="Ankyrin_rpt"/>
</dbReference>
<reference evidence="6" key="1">
    <citation type="submission" date="2021-01" db="EMBL/GenBank/DDBJ databases">
        <authorList>
            <person name="Li R."/>
            <person name="Bekaert M."/>
        </authorList>
    </citation>
    <scope>NUCLEOTIDE SEQUENCE</scope>
    <source>
        <strain evidence="6">Farmed</strain>
    </source>
</reference>
<feature type="domain" description="KAP NTPase" evidence="4">
    <location>
        <begin position="453"/>
        <end position="953"/>
    </location>
</feature>
<dbReference type="SUPFAM" id="SSF47769">
    <property type="entry name" value="SAM/Pointed domain"/>
    <property type="match status" value="1"/>
</dbReference>
<dbReference type="Gene3D" id="1.25.40.20">
    <property type="entry name" value="Ankyrin repeat-containing domain"/>
    <property type="match status" value="4"/>
</dbReference>
<accession>A0A812EAH6</accession>
<feature type="transmembrane region" description="Helical" evidence="3">
    <location>
        <begin position="663"/>
        <end position="686"/>
    </location>
</feature>
<dbReference type="OrthoDB" id="6084525at2759"/>
<dbReference type="GO" id="GO:0030165">
    <property type="term" value="F:PDZ domain binding"/>
    <property type="evidence" value="ECO:0007669"/>
    <property type="project" value="TreeGrafter"/>
</dbReference>
<dbReference type="Gene3D" id="1.10.150.50">
    <property type="entry name" value="Transcription Factor, Ets-1"/>
    <property type="match status" value="1"/>
</dbReference>
<protein>
    <submittedName>
        <fullName evidence="6">KIDINS220</fullName>
    </submittedName>
</protein>
<dbReference type="PANTHER" id="PTHR24116:SF0">
    <property type="entry name" value="KINASE D-INTERACTING SUBSTRATE OF 220 KDA"/>
    <property type="match status" value="1"/>
</dbReference>
<dbReference type="SMART" id="SM00248">
    <property type="entry name" value="ANK"/>
    <property type="match status" value="11"/>
</dbReference>
<feature type="repeat" description="ANK" evidence="1">
    <location>
        <begin position="314"/>
        <end position="346"/>
    </location>
</feature>
<dbReference type="PROSITE" id="PS50088">
    <property type="entry name" value="ANK_REPEAT"/>
    <property type="match status" value="10"/>
</dbReference>
<feature type="repeat" description="ANK" evidence="1">
    <location>
        <begin position="215"/>
        <end position="247"/>
    </location>
</feature>
<feature type="repeat" description="ANK" evidence="1">
    <location>
        <begin position="347"/>
        <end position="379"/>
    </location>
</feature>
<dbReference type="PANTHER" id="PTHR24116">
    <property type="entry name" value="KINASE D-INTERACTING SUBSTRATE OF 220 KDA"/>
    <property type="match status" value="1"/>
</dbReference>
<dbReference type="EMBL" id="CAHIKZ030004896">
    <property type="protein sequence ID" value="CAE1316985.1"/>
    <property type="molecule type" value="Genomic_DNA"/>
</dbReference>
<feature type="repeat" description="ANK" evidence="1">
    <location>
        <begin position="116"/>
        <end position="148"/>
    </location>
</feature>
<feature type="region of interest" description="Disordered" evidence="2">
    <location>
        <begin position="1477"/>
        <end position="1523"/>
    </location>
</feature>
<sequence length="1611" mass="180276">MDERTAYIICFSSTKHLRDMLRHSINEGDLCNVVRLLENGNINLEERDAEGHTYLMLAAEQGELNIVRELLDANMDVNDVDNENWTALLYAAKEGHLEIVIEILEKDAALDHRDLCGWTSLMWACYHGHLTIVRELLQKGSNCNIKAEYNMTCLAWAAGRGYEEIVRELLTYGAKVNATDKYGTTSLVWGARKGYMPIVELLLENGSDVDITGMNSWTALLVATRGGFAEIVHKLLEKDPHVNAVDKDGFTALAIAAKEGYTEIAQALIAKGAYVNLTDRAGDTILMHAVKGGHSDVVKILLSKHADVDVAGAEGKTALYWGVDKGHNDIVKQLLALDPDLEICNKDGDTPLLKAVRHRNEGCVMMLLEKGAKVSAVDKKGDTALHIALRARSKRITEMLLRNPKNSQLLYKANKGGETPYSIDAYYQKGILTQIFGHRNLNANDAENLLGYEIYSSALADVLSEPSLSMPITVGLYAKWGSGKSFLISKLQKEMKSFTQQNEGANFHFTKTAFIFLLLINTIIGFILSMIFNWIVGLTSGIGLFLLQLGILGTLWYWASRYPSKFAVRLARLCEQQVQNLDMLLYVLFWNPRKLTVTEVPRVRFLFSDCTRLTSVGGEKSLAAMIGTLSESAERAYGVIVTRLFRVVKNQSYKKGKGKFKTVCCIPYFVIIHFILICFCTSLYLLVKNGTTDTSINVAMITLSSIVVLSFIMNVHTWGRALISLTISQKKRVQRAADQLDHLKMDGFMQKLKYEVDLLSKMVLCLDSFTGTQTRLVVIVDGLDSCEQGKVLNVLDTVKTLFSDDHSPFITILAVDPHIIIKGIEQNLRVSVLDSNVNGYDYLRNIVHLPFFLQSQGLRVQKRDSVVFSSLSTVDYGESPGKFKHTDSVISNHTSENKMKKIKQWRTASLQLSNTTTSTFDLSHTLVKNDYFSDINPRSMRRLLNIVAVTGRLLRAYSIDFSWYRLAAWINLVEQWAYHISWVILEFEDTENMDDSTTLISIYRKIVHKIPTSRDIEPLLEIDKDVRKMEVFLASTNRNSPLLNVGDLRKFLPCTINLDPYLRKLIREMKKNMDLQRSEYSFNSIYPPGPSPASSMIGPRGETELNTPNRGLYSSLHPSSGSITNRYNMTPVTQSGPMAYTSMLAAHTVPQYMISPTGVPLTLHPNIPRFPSILPKKTVSVASENFSCLRNNLMTMQYAYNFQRLLPNCGESSKRLSNYSIEEVCELLTKIQGVDAERLKHYSKVIGENNISGLVLLTCDLDELKVVLVMRFGDWQLFRSMIQELREQELSQPPSPTYRQRNNETLANTNRTTANQYSLPKSKASDPTLTRHRDSDPINEAEEESSFKNDDITDSLLSPPPSANNAMKRNDSIFAQMDMEFGMLREAMEEFTETSMDDNRNMIDVSSDVFIHDDQKSLSSSSAAMKMSTSLPQCAVEIETEADDNKTDSVPATSSFYLEDTDDSLDLTDSAPLLQQASGDDTFSTETSIPTSHSLGQLSNRTFSTPSLKLSRSKEPAVEPSTKRPVVMKISQFIDTADPNIVPTMISMQDLHPQPPALQSSIVQFVQESLAQSKSDRHQNTQAQGTSRKKSRSGPTEGGPGALSSDTPEML</sequence>
<feature type="repeat" description="ANK" evidence="1">
    <location>
        <begin position="50"/>
        <end position="82"/>
    </location>
</feature>
<evidence type="ECO:0000256" key="3">
    <source>
        <dbReference type="SAM" id="Phobius"/>
    </source>
</evidence>
<gene>
    <name evidence="6" type="ORF">SPHA_67558</name>
</gene>
<dbReference type="Pfam" id="PF12796">
    <property type="entry name" value="Ank_2"/>
    <property type="match status" value="3"/>
</dbReference>
<dbReference type="GO" id="GO:0019887">
    <property type="term" value="F:protein kinase regulator activity"/>
    <property type="evidence" value="ECO:0007669"/>
    <property type="project" value="TreeGrafter"/>
</dbReference>
<feature type="transmembrane region" description="Helical" evidence="3">
    <location>
        <begin position="542"/>
        <end position="559"/>
    </location>
</feature>
<dbReference type="InterPro" id="IPR013761">
    <property type="entry name" value="SAM/pointed_sf"/>
</dbReference>
<keyword evidence="3" id="KW-1133">Transmembrane helix</keyword>
<dbReference type="PROSITE" id="PS50297">
    <property type="entry name" value="ANK_REP_REGION"/>
    <property type="match status" value="7"/>
</dbReference>
<organism evidence="6 7">
    <name type="scientific">Acanthosepion pharaonis</name>
    <name type="common">Pharaoh cuttlefish</name>
    <name type="synonym">Sepia pharaonis</name>
    <dbReference type="NCBI Taxonomy" id="158019"/>
    <lineage>
        <taxon>Eukaryota</taxon>
        <taxon>Metazoa</taxon>
        <taxon>Spiralia</taxon>
        <taxon>Lophotrochozoa</taxon>
        <taxon>Mollusca</taxon>
        <taxon>Cephalopoda</taxon>
        <taxon>Coleoidea</taxon>
        <taxon>Decapodiformes</taxon>
        <taxon>Sepiida</taxon>
        <taxon>Sepiina</taxon>
        <taxon>Sepiidae</taxon>
        <taxon>Acanthosepion</taxon>
    </lineage>
</organism>
<feature type="region of interest" description="Disordered" evidence="2">
    <location>
        <begin position="1570"/>
        <end position="1611"/>
    </location>
</feature>
<feature type="compositionally biased region" description="Polar residues" evidence="2">
    <location>
        <begin position="1297"/>
        <end position="1319"/>
    </location>
</feature>
<keyword evidence="7" id="KW-1185">Reference proteome</keyword>
<dbReference type="InterPro" id="IPR052771">
    <property type="entry name" value="Neurotrophin_sig_adaptor"/>
</dbReference>
<evidence type="ECO:0000256" key="2">
    <source>
        <dbReference type="SAM" id="MobiDB-lite"/>
    </source>
</evidence>
<evidence type="ECO:0000313" key="6">
    <source>
        <dbReference type="EMBL" id="CAE1316985.1"/>
    </source>
</evidence>
<dbReference type="InterPro" id="IPR057092">
    <property type="entry name" value="SAM_KIDINS220"/>
</dbReference>